<dbReference type="PANTHER" id="PTHR47991">
    <property type="entry name" value="OXOGLUTARATE/IRON-DEPENDENT DIOXYGENASE"/>
    <property type="match status" value="1"/>
</dbReference>
<evidence type="ECO:0000259" key="6">
    <source>
        <dbReference type="PROSITE" id="PS51471"/>
    </source>
</evidence>
<dbReference type="InterPro" id="IPR027443">
    <property type="entry name" value="IPNS-like_sf"/>
</dbReference>
<evidence type="ECO:0000256" key="2">
    <source>
        <dbReference type="ARBA" id="ARBA00022723"/>
    </source>
</evidence>
<evidence type="ECO:0000256" key="5">
    <source>
        <dbReference type="RuleBase" id="RU003682"/>
    </source>
</evidence>
<name>A0AAQ3SMR7_PASNO</name>
<dbReference type="GO" id="GO:0046872">
    <property type="term" value="F:metal ion binding"/>
    <property type="evidence" value="ECO:0007669"/>
    <property type="project" value="UniProtKB-KW"/>
</dbReference>
<keyword evidence="2 5" id="KW-0479">Metal-binding</keyword>
<accession>A0AAQ3SMR7</accession>
<dbReference type="GO" id="GO:0016491">
    <property type="term" value="F:oxidoreductase activity"/>
    <property type="evidence" value="ECO:0007669"/>
    <property type="project" value="UniProtKB-KW"/>
</dbReference>
<dbReference type="Gene3D" id="2.60.120.330">
    <property type="entry name" value="B-lactam Antibiotic, Isopenicillin N Synthase, Chain"/>
    <property type="match status" value="1"/>
</dbReference>
<dbReference type="InterPro" id="IPR026992">
    <property type="entry name" value="DIOX_N"/>
</dbReference>
<keyword evidence="3 5" id="KW-0560">Oxidoreductase</keyword>
<dbReference type="Pfam" id="PF03171">
    <property type="entry name" value="2OG-FeII_Oxy"/>
    <property type="match status" value="1"/>
</dbReference>
<dbReference type="Proteomes" id="UP001341281">
    <property type="component" value="Chromosome 02"/>
</dbReference>
<evidence type="ECO:0000313" key="8">
    <source>
        <dbReference type="Proteomes" id="UP001341281"/>
    </source>
</evidence>
<organism evidence="7 8">
    <name type="scientific">Paspalum notatum var. saurae</name>
    <dbReference type="NCBI Taxonomy" id="547442"/>
    <lineage>
        <taxon>Eukaryota</taxon>
        <taxon>Viridiplantae</taxon>
        <taxon>Streptophyta</taxon>
        <taxon>Embryophyta</taxon>
        <taxon>Tracheophyta</taxon>
        <taxon>Spermatophyta</taxon>
        <taxon>Magnoliopsida</taxon>
        <taxon>Liliopsida</taxon>
        <taxon>Poales</taxon>
        <taxon>Poaceae</taxon>
        <taxon>PACMAD clade</taxon>
        <taxon>Panicoideae</taxon>
        <taxon>Andropogonodae</taxon>
        <taxon>Paspaleae</taxon>
        <taxon>Paspalinae</taxon>
        <taxon>Paspalum</taxon>
    </lineage>
</organism>
<dbReference type="FunFam" id="2.60.120.330:FF:000079">
    <property type="entry name" value="Protein SRG1"/>
    <property type="match status" value="1"/>
</dbReference>
<evidence type="ECO:0000256" key="4">
    <source>
        <dbReference type="ARBA" id="ARBA00023004"/>
    </source>
</evidence>
<keyword evidence="4 5" id="KW-0408">Iron</keyword>
<dbReference type="PRINTS" id="PR00682">
    <property type="entry name" value="IPNSYNTHASE"/>
</dbReference>
<gene>
    <name evidence="7" type="ORF">U9M48_007651</name>
</gene>
<evidence type="ECO:0000313" key="7">
    <source>
        <dbReference type="EMBL" id="WVZ57244.1"/>
    </source>
</evidence>
<dbReference type="EMBL" id="CP144746">
    <property type="protein sequence ID" value="WVZ57244.1"/>
    <property type="molecule type" value="Genomic_DNA"/>
</dbReference>
<dbReference type="InterPro" id="IPR044861">
    <property type="entry name" value="IPNS-like_FE2OG_OXY"/>
</dbReference>
<sequence length="383" mass="41540">MDPADYNMVVKRDRVTDAVAPSGFPDTVEIPERFIRTDEVRASVVVGEEEAAYELPVVDMASLLDPELSASETAKLGSACRDWGFFQLTNHGVDEAVMQQMKDSAAQFFSLPLESKNAVAVRRGGLQGFGHHFNGPAAASDDAGGGGDQHSAKLDWAECLLLDTQPVESRNMEFWPTDPPAFRDALDAYSAEMASLARRLLGFMAADLGVNQEALKAAFFGGGGGDEMRQTMGVHHYPPCRRPDTVIGMTPHTDAFGLTLLLHLDDTPGLQVRRGDGRWFPVRPLPGAFVVNVGDALDVLSNAAYRSVEHRVLPHAHRARTTVVVFQDASAGGGVLAPLPELLLAGDEPPRYRSIEKLQYSKGYLRALGQGTNFLHTLKTSSR</sequence>
<feature type="domain" description="Fe2OG dioxygenase" evidence="6">
    <location>
        <begin position="228"/>
        <end position="329"/>
    </location>
</feature>
<dbReference type="PROSITE" id="PS51471">
    <property type="entry name" value="FE2OG_OXY"/>
    <property type="match status" value="1"/>
</dbReference>
<evidence type="ECO:0000256" key="1">
    <source>
        <dbReference type="ARBA" id="ARBA00008056"/>
    </source>
</evidence>
<evidence type="ECO:0000256" key="3">
    <source>
        <dbReference type="ARBA" id="ARBA00023002"/>
    </source>
</evidence>
<dbReference type="SUPFAM" id="SSF51197">
    <property type="entry name" value="Clavaminate synthase-like"/>
    <property type="match status" value="1"/>
</dbReference>
<protein>
    <recommendedName>
        <fullName evidence="6">Fe2OG dioxygenase domain-containing protein</fullName>
    </recommendedName>
</protein>
<dbReference type="AlphaFoldDB" id="A0AAQ3SMR7"/>
<reference evidence="7 8" key="1">
    <citation type="submission" date="2024-02" db="EMBL/GenBank/DDBJ databases">
        <title>High-quality chromosome-scale genome assembly of Pensacola bahiagrass (Paspalum notatum Flugge var. saurae).</title>
        <authorList>
            <person name="Vega J.M."/>
            <person name="Podio M."/>
            <person name="Orjuela J."/>
            <person name="Siena L.A."/>
            <person name="Pessino S.C."/>
            <person name="Combes M.C."/>
            <person name="Mariac C."/>
            <person name="Albertini E."/>
            <person name="Pupilli F."/>
            <person name="Ortiz J.P.A."/>
            <person name="Leblanc O."/>
        </authorList>
    </citation>
    <scope>NUCLEOTIDE SEQUENCE [LARGE SCALE GENOMIC DNA]</scope>
    <source>
        <strain evidence="7">R1</strain>
        <tissue evidence="7">Leaf</tissue>
    </source>
</reference>
<dbReference type="Pfam" id="PF14226">
    <property type="entry name" value="DIOX_N"/>
    <property type="match status" value="1"/>
</dbReference>
<dbReference type="InterPro" id="IPR050295">
    <property type="entry name" value="Plant_2OG-oxidoreductases"/>
</dbReference>
<dbReference type="InterPro" id="IPR005123">
    <property type="entry name" value="Oxoglu/Fe-dep_dioxygenase_dom"/>
</dbReference>
<comment type="similarity">
    <text evidence="1 5">Belongs to the iron/ascorbate-dependent oxidoreductase family.</text>
</comment>
<proteinExistence type="inferred from homology"/>
<keyword evidence="8" id="KW-1185">Reference proteome</keyword>